<evidence type="ECO:0000256" key="1">
    <source>
        <dbReference type="ARBA" id="ARBA00023002"/>
    </source>
</evidence>
<dbReference type="InterPro" id="IPR036291">
    <property type="entry name" value="NAD(P)-bd_dom_sf"/>
</dbReference>
<dbReference type="Pfam" id="PF00107">
    <property type="entry name" value="ADH_zinc_N"/>
    <property type="match status" value="1"/>
</dbReference>
<sequence length="80" mass="8508">AFLEPLSCVVHGVEESKINLGDTVVINGAGPIGLMFLQVVKLKGARVIITDTLEERLKLAMKLGAYKANSCPKTKGGLNK</sequence>
<evidence type="ECO:0000259" key="2">
    <source>
        <dbReference type="Pfam" id="PF00107"/>
    </source>
</evidence>
<dbReference type="PANTHER" id="PTHR43401:SF2">
    <property type="entry name" value="L-THREONINE 3-DEHYDROGENASE"/>
    <property type="match status" value="1"/>
</dbReference>
<dbReference type="AlphaFoldDB" id="X1KVM0"/>
<feature type="domain" description="Alcohol dehydrogenase-like C-terminal" evidence="2">
    <location>
        <begin position="31"/>
        <end position="67"/>
    </location>
</feature>
<dbReference type="GO" id="GO:0016491">
    <property type="term" value="F:oxidoreductase activity"/>
    <property type="evidence" value="ECO:0007669"/>
    <property type="project" value="UniProtKB-KW"/>
</dbReference>
<name>X1KVM0_9ZZZZ</name>
<evidence type="ECO:0000313" key="3">
    <source>
        <dbReference type="EMBL" id="GAH85998.1"/>
    </source>
</evidence>
<reference evidence="3" key="1">
    <citation type="journal article" date="2014" name="Front. Microbiol.">
        <title>High frequency of phylogenetically diverse reductive dehalogenase-homologous genes in deep subseafloor sedimentary metagenomes.</title>
        <authorList>
            <person name="Kawai M."/>
            <person name="Futagami T."/>
            <person name="Toyoda A."/>
            <person name="Takaki Y."/>
            <person name="Nishi S."/>
            <person name="Hori S."/>
            <person name="Arai W."/>
            <person name="Tsubouchi T."/>
            <person name="Morono Y."/>
            <person name="Uchiyama I."/>
            <person name="Ito T."/>
            <person name="Fujiyama A."/>
            <person name="Inagaki F."/>
            <person name="Takami H."/>
        </authorList>
    </citation>
    <scope>NUCLEOTIDE SEQUENCE</scope>
    <source>
        <strain evidence="3">Expedition CK06-06</strain>
    </source>
</reference>
<dbReference type="EMBL" id="BARU01037235">
    <property type="protein sequence ID" value="GAH85998.1"/>
    <property type="molecule type" value="Genomic_DNA"/>
</dbReference>
<dbReference type="InterPro" id="IPR050129">
    <property type="entry name" value="Zn_alcohol_dh"/>
</dbReference>
<feature type="non-terminal residue" evidence="3">
    <location>
        <position position="1"/>
    </location>
</feature>
<keyword evidence="1" id="KW-0560">Oxidoreductase</keyword>
<dbReference type="SUPFAM" id="SSF51735">
    <property type="entry name" value="NAD(P)-binding Rossmann-fold domains"/>
    <property type="match status" value="1"/>
</dbReference>
<protein>
    <recommendedName>
        <fullName evidence="2">Alcohol dehydrogenase-like C-terminal domain-containing protein</fullName>
    </recommendedName>
</protein>
<comment type="caution">
    <text evidence="3">The sequence shown here is derived from an EMBL/GenBank/DDBJ whole genome shotgun (WGS) entry which is preliminary data.</text>
</comment>
<proteinExistence type="predicted"/>
<accession>X1KVM0</accession>
<organism evidence="3">
    <name type="scientific">marine sediment metagenome</name>
    <dbReference type="NCBI Taxonomy" id="412755"/>
    <lineage>
        <taxon>unclassified sequences</taxon>
        <taxon>metagenomes</taxon>
        <taxon>ecological metagenomes</taxon>
    </lineage>
</organism>
<gene>
    <name evidence="3" type="ORF">S03H2_58057</name>
</gene>
<dbReference type="InterPro" id="IPR013149">
    <property type="entry name" value="ADH-like_C"/>
</dbReference>
<dbReference type="PANTHER" id="PTHR43401">
    <property type="entry name" value="L-THREONINE 3-DEHYDROGENASE"/>
    <property type="match status" value="1"/>
</dbReference>
<dbReference type="Gene3D" id="3.40.50.720">
    <property type="entry name" value="NAD(P)-binding Rossmann-like Domain"/>
    <property type="match status" value="1"/>
</dbReference>